<keyword evidence="5" id="KW-0677">Repeat</keyword>
<evidence type="ECO:0000256" key="9">
    <source>
        <dbReference type="ARBA" id="ARBA00023319"/>
    </source>
</evidence>
<evidence type="ECO:0000256" key="4">
    <source>
        <dbReference type="ARBA" id="ARBA00022729"/>
    </source>
</evidence>
<keyword evidence="4" id="KW-0732">Signal</keyword>
<dbReference type="InterPro" id="IPR003599">
    <property type="entry name" value="Ig_sub"/>
</dbReference>
<dbReference type="InterPro" id="IPR003598">
    <property type="entry name" value="Ig_sub2"/>
</dbReference>
<dbReference type="SMART" id="SM00406">
    <property type="entry name" value="IGv"/>
    <property type="match status" value="2"/>
</dbReference>
<dbReference type="GO" id="GO:0006631">
    <property type="term" value="P:fatty acid metabolic process"/>
    <property type="evidence" value="ECO:0007669"/>
    <property type="project" value="TreeGrafter"/>
</dbReference>
<dbReference type="Gene3D" id="3.40.50.12780">
    <property type="entry name" value="N-terminal domain of ligase-like"/>
    <property type="match status" value="1"/>
</dbReference>
<dbReference type="InterPro" id="IPR020845">
    <property type="entry name" value="AMP-binding_CS"/>
</dbReference>
<dbReference type="GO" id="GO:0005886">
    <property type="term" value="C:plasma membrane"/>
    <property type="evidence" value="ECO:0007669"/>
    <property type="project" value="UniProtKB-SubCell"/>
</dbReference>
<dbReference type="InterPro" id="IPR042099">
    <property type="entry name" value="ANL_N_sf"/>
</dbReference>
<feature type="compositionally biased region" description="Polar residues" evidence="11">
    <location>
        <begin position="1047"/>
        <end position="1063"/>
    </location>
</feature>
<dbReference type="Pfam" id="PF13927">
    <property type="entry name" value="Ig_3"/>
    <property type="match status" value="2"/>
</dbReference>
<evidence type="ECO:0000256" key="10">
    <source>
        <dbReference type="SAM" id="Coils"/>
    </source>
</evidence>
<accession>A0A553NR78</accession>
<dbReference type="CDD" id="cd05941">
    <property type="entry name" value="MCS"/>
    <property type="match status" value="1"/>
</dbReference>
<dbReference type="InterPro" id="IPR013098">
    <property type="entry name" value="Ig_I-set"/>
</dbReference>
<dbReference type="InterPro" id="IPR007110">
    <property type="entry name" value="Ig-like_dom"/>
</dbReference>
<dbReference type="InterPro" id="IPR013106">
    <property type="entry name" value="Ig_V-set"/>
</dbReference>
<dbReference type="InterPro" id="IPR025110">
    <property type="entry name" value="AMP-bd_C"/>
</dbReference>
<feature type="domain" description="Ig-like" evidence="12">
    <location>
        <begin position="50"/>
        <end position="144"/>
    </location>
</feature>
<keyword evidence="9" id="KW-0393">Immunoglobulin domain</keyword>
<dbReference type="Pfam" id="PF00501">
    <property type="entry name" value="AMP-binding"/>
    <property type="match status" value="1"/>
</dbReference>
<feature type="coiled-coil region" evidence="10">
    <location>
        <begin position="1349"/>
        <end position="1447"/>
    </location>
</feature>
<feature type="compositionally biased region" description="Low complexity" evidence="11">
    <location>
        <begin position="1008"/>
        <end position="1017"/>
    </location>
</feature>
<dbReference type="InterPro" id="IPR000873">
    <property type="entry name" value="AMP-dep_synth/lig_dom"/>
</dbReference>
<dbReference type="InterPro" id="IPR013783">
    <property type="entry name" value="Ig-like_fold"/>
</dbReference>
<feature type="compositionally biased region" description="Polar residues" evidence="11">
    <location>
        <begin position="1072"/>
        <end position="1089"/>
    </location>
</feature>
<feature type="coiled-coil region" evidence="10">
    <location>
        <begin position="1159"/>
        <end position="1203"/>
    </location>
</feature>
<dbReference type="PROSITE" id="PS00455">
    <property type="entry name" value="AMP_BINDING"/>
    <property type="match status" value="1"/>
</dbReference>
<dbReference type="PROSITE" id="PS50835">
    <property type="entry name" value="IG_LIKE"/>
    <property type="match status" value="3"/>
</dbReference>
<comment type="subcellular location">
    <subcellularLocation>
        <location evidence="1">Cell membrane</location>
    </subcellularLocation>
</comment>
<feature type="compositionally biased region" description="Polar residues" evidence="11">
    <location>
        <begin position="1122"/>
        <end position="1157"/>
    </location>
</feature>
<organism evidence="13 14">
    <name type="scientific">Tigriopus californicus</name>
    <name type="common">Marine copepod</name>
    <dbReference type="NCBI Taxonomy" id="6832"/>
    <lineage>
        <taxon>Eukaryota</taxon>
        <taxon>Metazoa</taxon>
        <taxon>Ecdysozoa</taxon>
        <taxon>Arthropoda</taxon>
        <taxon>Crustacea</taxon>
        <taxon>Multicrustacea</taxon>
        <taxon>Hexanauplia</taxon>
        <taxon>Copepoda</taxon>
        <taxon>Harpacticoida</taxon>
        <taxon>Harpacticidae</taxon>
        <taxon>Tigriopus</taxon>
    </lineage>
</organism>
<dbReference type="OMA" id="HYWELES"/>
<dbReference type="EMBL" id="VCGU01000011">
    <property type="protein sequence ID" value="TRY67889.1"/>
    <property type="molecule type" value="Genomic_DNA"/>
</dbReference>
<dbReference type="Proteomes" id="UP000318571">
    <property type="component" value="Chromosome 4"/>
</dbReference>
<proteinExistence type="inferred from homology"/>
<evidence type="ECO:0000259" key="12">
    <source>
        <dbReference type="PROSITE" id="PS50835"/>
    </source>
</evidence>
<keyword evidence="14" id="KW-1185">Reference proteome</keyword>
<feature type="compositionally biased region" description="Polar residues" evidence="11">
    <location>
        <begin position="1018"/>
        <end position="1030"/>
    </location>
</feature>
<dbReference type="GO" id="GO:0031956">
    <property type="term" value="F:medium-chain fatty acid-CoA ligase activity"/>
    <property type="evidence" value="ECO:0007669"/>
    <property type="project" value="TreeGrafter"/>
</dbReference>
<sequence length="1503" mass="170116">GHHQNENIMASQFRFPRLYISDHTKHVLCFSVLLFLISFVKFVEGNTDGPLFGLRLKNLTVEMGKNATFTCYVKNIGGYKVGWVKADTKSILAIGEFRISHNERVTVSNERQQKHHLHITGVTLEDAGPYMCQLNTAPMKSQVGYLNVVVKPDITKVTGTEGIVEGGTARLTCEAIGYPTPEIYWVREKGQHIIIWDKSIGRRHTVDKVEGNVLELHKIKRSQMGTYFCVAKSGYPPAVNQRVEIEVHFRPVISVPNQKVYAKEGQDVALECIIESYPKGLHYWELESGETLSSNNMKYLRHEFTINEYSIRSRLTILDFTTDDQGVYKCICKNSMNHAGDRVEGVVYLHMEKEFEAKGLKSIQPLENDILTNAVDYPRGYGNERSSFGGSESTTYFDIEHESNGDNPNRNYQQNYAWQEKQTTAYTNDYEQLMGETQNISVEHVLPCRTEIATLQAQWHTYSNKVALCESNNAQVTYSELVRDCTAVSQKLKAELKTKHGPSRISFLVPRNRSFVQALFGIFHSGNVAVPLCSDHPSEMLRYYIQNSESDLVIASHQSVDVIHQALKGNGSKRGVVLIEDLLKDGTKEPQPMETCLDDDDALIIYTSGTTGPPKGVVLTHGNLKAQTEAMIQDSLLHVLPLHHVHGITNCLLTPLSVGASLTMLEKFNPQQVWRFLLQQEERKPNLFMAVPTIYSKLIQTRPRGSNPDEIQTILRSKIRLMVSGSAALPVPVLEKWKSLTGHTLLERYGMTEIGMALTNPLEEWKRIPGSVGRPFPGVSARIVDISSNQSDIVLSESDRRKFKVNHRDKEESSGELQIKGPNVFKEYFGNAEATAKEFTHDGWFKTGDTAFMDRSGVFRILGRTSVDIIKSGGYKISALDIERVLLGHPDIKDVAVIGIPDEEYGQVVTALVVLDDTHKNINLTEISDWMSTKLPKYSVPRIWKSLQTLPRNTMGKVNKKELMSSHLPTLEVENPDHDTVPTADLLDWSVSGISGISTTFEKQDGVSEMSSSRASSQQVEFQSLQPELTNNDDDEETSVLQDHLRTPTNSKKANHDLTNTTPPVKDPGLTPKNSTVVKLSNDNGGSSSKLDHMRSRLKQLELIQPNLSQPSGASKIPRRSLSFTSDSAKSQIVETTSTYSKSSNPMDETVVPQTPASNDKVKKLEELLRQEAQKFKNQDSQIQSLRQVNRDLKADLERNRTAFKEKEHILSTLKNQWSQTLQRWSHEKDLNVKTLQEKDLTINKLNEDLDIVRNQVSVFEKELDRALSVADRFKTKMEEEEGLKDKLLDELMHERENGAKRTQELHQKIKQLSGEKVVLEQDLLSQMTKVDDLDVILTREKETSTKLKRDFQAEKGQFQEQIEDLESRQETLEDQLKQNKALETSLHNFYQRQMESILSEKIDMLQTHVEDLERNMIDEREDLRSLRAARQEADCLREQLRLADKTSLTFGSSFKSSNSFRSLSALKTRSEDSSDSSSKDWSSRFDLIYLTSPAIHLLAQEE</sequence>
<evidence type="ECO:0000256" key="1">
    <source>
        <dbReference type="ARBA" id="ARBA00004236"/>
    </source>
</evidence>
<evidence type="ECO:0000256" key="7">
    <source>
        <dbReference type="ARBA" id="ARBA00023157"/>
    </source>
</evidence>
<evidence type="ECO:0000313" key="13">
    <source>
        <dbReference type="EMBL" id="TRY67889.1"/>
    </source>
</evidence>
<dbReference type="STRING" id="6832.A0A553NR78"/>
<dbReference type="InterPro" id="IPR036179">
    <property type="entry name" value="Ig-like_dom_sf"/>
</dbReference>
<keyword evidence="6" id="KW-0472">Membrane</keyword>
<feature type="non-terminal residue" evidence="13">
    <location>
        <position position="1"/>
    </location>
</feature>
<feature type="non-terminal residue" evidence="13">
    <location>
        <position position="1503"/>
    </location>
</feature>
<feature type="domain" description="Ig-like" evidence="12">
    <location>
        <begin position="251"/>
        <end position="348"/>
    </location>
</feature>
<feature type="domain" description="Ig-like" evidence="12">
    <location>
        <begin position="152"/>
        <end position="246"/>
    </location>
</feature>
<dbReference type="Pfam" id="PF13193">
    <property type="entry name" value="AMP-binding_C"/>
    <property type="match status" value="1"/>
</dbReference>
<evidence type="ECO:0000313" key="14">
    <source>
        <dbReference type="Proteomes" id="UP000318571"/>
    </source>
</evidence>
<keyword evidence="10" id="KW-0175">Coiled coil</keyword>
<evidence type="ECO:0000256" key="11">
    <source>
        <dbReference type="SAM" id="MobiDB-lite"/>
    </source>
</evidence>
<name>A0A553NR78_TIGCA</name>
<evidence type="ECO:0000256" key="3">
    <source>
        <dbReference type="ARBA" id="ARBA00022475"/>
    </source>
</evidence>
<dbReference type="SMART" id="SM00409">
    <property type="entry name" value="IG"/>
    <property type="match status" value="3"/>
</dbReference>
<feature type="coiled-coil region" evidence="10">
    <location>
        <begin position="1236"/>
        <end position="1323"/>
    </location>
</feature>
<evidence type="ECO:0000256" key="8">
    <source>
        <dbReference type="ARBA" id="ARBA00023180"/>
    </source>
</evidence>
<feature type="region of interest" description="Disordered" evidence="11">
    <location>
        <begin position="1003"/>
        <end position="1091"/>
    </location>
</feature>
<gene>
    <name evidence="13" type="ORF">TCAL_05174</name>
</gene>
<dbReference type="SUPFAM" id="SSF48726">
    <property type="entry name" value="Immunoglobulin"/>
    <property type="match status" value="3"/>
</dbReference>
<dbReference type="Pfam" id="PF07679">
    <property type="entry name" value="I-set"/>
    <property type="match status" value="1"/>
</dbReference>
<evidence type="ECO:0000256" key="6">
    <source>
        <dbReference type="ARBA" id="ARBA00023136"/>
    </source>
</evidence>
<comment type="similarity">
    <text evidence="2">Belongs to the ATP-dependent AMP-binding enzyme family.</text>
</comment>
<feature type="region of interest" description="Disordered" evidence="11">
    <location>
        <begin position="1108"/>
        <end position="1157"/>
    </location>
</feature>
<keyword evidence="3" id="KW-1003">Cell membrane</keyword>
<dbReference type="Gene3D" id="3.30.300.30">
    <property type="match status" value="1"/>
</dbReference>
<dbReference type="SMART" id="SM00408">
    <property type="entry name" value="IGc2"/>
    <property type="match status" value="3"/>
</dbReference>
<dbReference type="PANTHER" id="PTHR43201">
    <property type="entry name" value="ACYL-COA SYNTHETASE"/>
    <property type="match status" value="1"/>
</dbReference>
<evidence type="ECO:0000256" key="2">
    <source>
        <dbReference type="ARBA" id="ARBA00006432"/>
    </source>
</evidence>
<comment type="caution">
    <text evidence="13">The sequence shown here is derived from an EMBL/GenBank/DDBJ whole genome shotgun (WGS) entry which is preliminary data.</text>
</comment>
<dbReference type="InterPro" id="IPR045851">
    <property type="entry name" value="AMP-bd_C_sf"/>
</dbReference>
<evidence type="ECO:0000256" key="5">
    <source>
        <dbReference type="ARBA" id="ARBA00022737"/>
    </source>
</evidence>
<keyword evidence="7" id="KW-1015">Disulfide bond</keyword>
<dbReference type="Gene3D" id="2.60.40.10">
    <property type="entry name" value="Immunoglobulins"/>
    <property type="match status" value="3"/>
</dbReference>
<reference evidence="13 14" key="1">
    <citation type="journal article" date="2018" name="Nat. Ecol. Evol.">
        <title>Genomic signatures of mitonuclear coevolution across populations of Tigriopus californicus.</title>
        <authorList>
            <person name="Barreto F.S."/>
            <person name="Watson E.T."/>
            <person name="Lima T.G."/>
            <person name="Willett C.S."/>
            <person name="Edmands S."/>
            <person name="Li W."/>
            <person name="Burton R.S."/>
        </authorList>
    </citation>
    <scope>NUCLEOTIDE SEQUENCE [LARGE SCALE GENOMIC DNA]</scope>
    <source>
        <strain evidence="13 14">San Diego</strain>
    </source>
</reference>
<keyword evidence="8" id="KW-0325">Glycoprotein</keyword>
<protein>
    <recommendedName>
        <fullName evidence="12">Ig-like domain-containing protein</fullName>
    </recommendedName>
</protein>
<dbReference type="SUPFAM" id="SSF56801">
    <property type="entry name" value="Acetyl-CoA synthetase-like"/>
    <property type="match status" value="1"/>
</dbReference>
<dbReference type="PANTHER" id="PTHR43201:SF8">
    <property type="entry name" value="ACYL-COA SYNTHETASE FAMILY MEMBER 3"/>
    <property type="match status" value="1"/>
</dbReference>
<dbReference type="FunFam" id="2.60.40.10:FF:000328">
    <property type="entry name" value="CLUMA_CG000981, isoform A"/>
    <property type="match status" value="1"/>
</dbReference>